<protein>
    <submittedName>
        <fullName evidence="1">Uncharacterized protein</fullName>
    </submittedName>
</protein>
<proteinExistence type="predicted"/>
<name>A0ABU9UAC8_9SPIR</name>
<dbReference type="RefSeq" id="WP_420068399.1">
    <property type="nucleotide sequence ID" value="NZ_JBCHKQ010000001.1"/>
</dbReference>
<organism evidence="1 2">
    <name type="scientific">Rarispira pelagica</name>
    <dbReference type="NCBI Taxonomy" id="3141764"/>
    <lineage>
        <taxon>Bacteria</taxon>
        <taxon>Pseudomonadati</taxon>
        <taxon>Spirochaetota</taxon>
        <taxon>Spirochaetia</taxon>
        <taxon>Winmispirales</taxon>
        <taxon>Winmispiraceae</taxon>
        <taxon>Rarispira</taxon>
    </lineage>
</organism>
<reference evidence="1 2" key="1">
    <citation type="submission" date="2024-03" db="EMBL/GenBank/DDBJ databases">
        <title>Ignisphaera cupida sp. nov., a hyperthermophilic hydrolytic archaeon from a hot spring of Kamchatka, and proposal of Ignisphaeraceae fam. nov.</title>
        <authorList>
            <person name="Podosokorskaya O.A."/>
            <person name="Elcheninov A.G."/>
            <person name="Maltseva A.I."/>
            <person name="Zayulina K.S."/>
            <person name="Novikov A."/>
            <person name="Merkel A.Y."/>
        </authorList>
    </citation>
    <scope>NUCLEOTIDE SEQUENCE [LARGE SCALE GENOMIC DNA]</scope>
    <source>
        <strain evidence="1 2">38H-sp</strain>
    </source>
</reference>
<evidence type="ECO:0000313" key="2">
    <source>
        <dbReference type="Proteomes" id="UP001466331"/>
    </source>
</evidence>
<comment type="caution">
    <text evidence="1">The sequence shown here is derived from an EMBL/GenBank/DDBJ whole genome shotgun (WGS) entry which is preliminary data.</text>
</comment>
<dbReference type="EMBL" id="JBCHKQ010000001">
    <property type="protein sequence ID" value="MEM5946945.1"/>
    <property type="molecule type" value="Genomic_DNA"/>
</dbReference>
<accession>A0ABU9UAC8</accession>
<dbReference type="Proteomes" id="UP001466331">
    <property type="component" value="Unassembled WGS sequence"/>
</dbReference>
<evidence type="ECO:0000313" key="1">
    <source>
        <dbReference type="EMBL" id="MEM5946945.1"/>
    </source>
</evidence>
<sequence>MKKKQRYAILLFYPDESVNTGDTVALSSFFNALPSETKAVWNIPLYPFLEEESGLSSFIGKRIFHGDMVISMGYSAAPLHLLTEEEARMELLWAAHNPWWTGLHDKLHLDLKYYLNPYNLFTDFSTNNGKNNFLFFLRDKKEKHLYLACDVGLCNPVVSLTSFLSHEKGKKAVRKLLSLIKMSKNRDSALVIRFLLDSSLVNQQALFLQAKEILEAGGTELVFVAPSEWIPQTPIKIKGMMVEHKDLFPDDYFAEKQRLLHENSSDRTREILRKLSPFASPSFDSNKPNTISLDANMQGQINLYDENLFVLFKEGLISHISDRQHSADLLPYYPRLEASSARTFNVASSFSIDEEGLRGLRTILPLFDKKAVLDMLMVEDFPHLIVDFYIPELIVSSSYFELRPFGIPFYAGEDEKMFTFVSGNKKEYTVCEGMSFYASAILAENENSTIFIQVLTPWGGRNIRFFLEKDKKNKNRYFIVPVIQDSFSGIKKKLSPVRISLIVSTSLRTPLSYEDIPAMIAEKIF</sequence>
<gene>
    <name evidence="1" type="ORF">WKV44_00130</name>
</gene>
<keyword evidence="2" id="KW-1185">Reference proteome</keyword>